<feature type="region of interest" description="Disordered" evidence="1">
    <location>
        <begin position="1"/>
        <end position="21"/>
    </location>
</feature>
<dbReference type="CDD" id="cd00732">
    <property type="entry name" value="CheW"/>
    <property type="match status" value="1"/>
</dbReference>
<dbReference type="EMBL" id="BMHV01000001">
    <property type="protein sequence ID" value="GGF50936.1"/>
    <property type="molecule type" value="Genomic_DNA"/>
</dbReference>
<dbReference type="InterPro" id="IPR039315">
    <property type="entry name" value="CheW"/>
</dbReference>
<dbReference type="InterPro" id="IPR002545">
    <property type="entry name" value="CheW-lke_dom"/>
</dbReference>
<dbReference type="AlphaFoldDB" id="A0A917F6D2"/>
<dbReference type="GO" id="GO:0005829">
    <property type="term" value="C:cytosol"/>
    <property type="evidence" value="ECO:0007669"/>
    <property type="project" value="TreeGrafter"/>
</dbReference>
<dbReference type="Pfam" id="PF01584">
    <property type="entry name" value="CheW"/>
    <property type="match status" value="1"/>
</dbReference>
<dbReference type="Proteomes" id="UP000632498">
    <property type="component" value="Unassembled WGS sequence"/>
</dbReference>
<dbReference type="InterPro" id="IPR036061">
    <property type="entry name" value="CheW-like_dom_sf"/>
</dbReference>
<comment type="caution">
    <text evidence="3">The sequence shown here is derived from an EMBL/GenBank/DDBJ whole genome shotgun (WGS) entry which is preliminary data.</text>
</comment>
<dbReference type="GO" id="GO:0007165">
    <property type="term" value="P:signal transduction"/>
    <property type="evidence" value="ECO:0007669"/>
    <property type="project" value="InterPro"/>
</dbReference>
<dbReference type="Gene3D" id="2.40.50.180">
    <property type="entry name" value="CheA-289, Domain 4"/>
    <property type="match status" value="1"/>
</dbReference>
<dbReference type="Gene3D" id="2.30.30.40">
    <property type="entry name" value="SH3 Domains"/>
    <property type="match status" value="1"/>
</dbReference>
<dbReference type="GO" id="GO:0006935">
    <property type="term" value="P:chemotaxis"/>
    <property type="evidence" value="ECO:0007669"/>
    <property type="project" value="InterPro"/>
</dbReference>
<dbReference type="PANTHER" id="PTHR22617:SF23">
    <property type="entry name" value="CHEMOTAXIS PROTEIN CHEW"/>
    <property type="match status" value="1"/>
</dbReference>
<dbReference type="SMART" id="SM00260">
    <property type="entry name" value="CheW"/>
    <property type="match status" value="1"/>
</dbReference>
<gene>
    <name evidence="3" type="primary">cheW</name>
    <name evidence="3" type="ORF">GCM10011332_00210</name>
</gene>
<evidence type="ECO:0000313" key="3">
    <source>
        <dbReference type="EMBL" id="GGF50936.1"/>
    </source>
</evidence>
<dbReference type="RefSeq" id="WP_229734176.1">
    <property type="nucleotide sequence ID" value="NZ_BMHV01000001.1"/>
</dbReference>
<dbReference type="PROSITE" id="PS50851">
    <property type="entry name" value="CHEW"/>
    <property type="match status" value="1"/>
</dbReference>
<reference evidence="3" key="2">
    <citation type="submission" date="2020-09" db="EMBL/GenBank/DDBJ databases">
        <authorList>
            <person name="Sun Q."/>
            <person name="Zhou Y."/>
        </authorList>
    </citation>
    <scope>NUCLEOTIDE SEQUENCE</scope>
    <source>
        <strain evidence="3">CGMCC 1.15254</strain>
    </source>
</reference>
<protein>
    <submittedName>
        <fullName evidence="3">Chemotaxis protein CheW</fullName>
    </submittedName>
</protein>
<sequence length="179" mass="19952">MPSTHNYLMPHDQKGADISESASETRQYISFTIGQEEYGVDIMAVREIKAWTDTTHLPNTPEYMRGVLNLRGVIVPIFDLRCRFGMGLTQATNMHVVVIVQVGQRMVGMLVDAVSDILTIAKDEIQQMPQMERNIDDEYLSGLVTVKDRLVALLDADLLFNQQSIENGVVLGKAALGDK</sequence>
<dbReference type="PANTHER" id="PTHR22617">
    <property type="entry name" value="CHEMOTAXIS SENSOR HISTIDINE KINASE-RELATED"/>
    <property type="match status" value="1"/>
</dbReference>
<evidence type="ECO:0000256" key="1">
    <source>
        <dbReference type="SAM" id="MobiDB-lite"/>
    </source>
</evidence>
<feature type="domain" description="CheW-like" evidence="2">
    <location>
        <begin position="25"/>
        <end position="165"/>
    </location>
</feature>
<reference evidence="3" key="1">
    <citation type="journal article" date="2014" name="Int. J. Syst. Evol. Microbiol.">
        <title>Complete genome sequence of Corynebacterium casei LMG S-19264T (=DSM 44701T), isolated from a smear-ripened cheese.</title>
        <authorList>
            <consortium name="US DOE Joint Genome Institute (JGI-PGF)"/>
            <person name="Walter F."/>
            <person name="Albersmeier A."/>
            <person name="Kalinowski J."/>
            <person name="Ruckert C."/>
        </authorList>
    </citation>
    <scope>NUCLEOTIDE SEQUENCE</scope>
    <source>
        <strain evidence="3">CGMCC 1.15254</strain>
    </source>
</reference>
<dbReference type="SUPFAM" id="SSF50341">
    <property type="entry name" value="CheW-like"/>
    <property type="match status" value="1"/>
</dbReference>
<evidence type="ECO:0000259" key="2">
    <source>
        <dbReference type="PROSITE" id="PS50851"/>
    </source>
</evidence>
<name>A0A917F6D2_9PROT</name>
<proteinExistence type="predicted"/>
<accession>A0A917F6D2</accession>
<evidence type="ECO:0000313" key="4">
    <source>
        <dbReference type="Proteomes" id="UP000632498"/>
    </source>
</evidence>
<keyword evidence="4" id="KW-1185">Reference proteome</keyword>
<organism evidence="3 4">
    <name type="scientific">Terasakiella brassicae</name>
    <dbReference type="NCBI Taxonomy" id="1634917"/>
    <lineage>
        <taxon>Bacteria</taxon>
        <taxon>Pseudomonadati</taxon>
        <taxon>Pseudomonadota</taxon>
        <taxon>Alphaproteobacteria</taxon>
        <taxon>Rhodospirillales</taxon>
        <taxon>Terasakiellaceae</taxon>
        <taxon>Terasakiella</taxon>
    </lineage>
</organism>